<evidence type="ECO:0008006" key="4">
    <source>
        <dbReference type="Google" id="ProtNLM"/>
    </source>
</evidence>
<evidence type="ECO:0000313" key="2">
    <source>
        <dbReference type="EMBL" id="KZM70556.1"/>
    </source>
</evidence>
<sequence>MSIDKLRLRRAAIIAAVLGVLALLVTGELDRWLLGVFICLGLGLGWINAQLTWKAVTRTIRSETPNRQGLLLSSAVRLFALTGLAILVAFMTRPNGIGIFFGLAVFQIIVVLHTAIPGWKGLRQPS</sequence>
<keyword evidence="1" id="KW-0812">Transmembrane</keyword>
<comment type="caution">
    <text evidence="2">The sequence shown here is derived from an EMBL/GenBank/DDBJ whole genome shotgun (WGS) entry which is preliminary data.</text>
</comment>
<protein>
    <recommendedName>
        <fullName evidence="4">ATP synthase subunit I</fullName>
    </recommendedName>
</protein>
<feature type="transmembrane region" description="Helical" evidence="1">
    <location>
        <begin position="32"/>
        <end position="49"/>
    </location>
</feature>
<evidence type="ECO:0000256" key="1">
    <source>
        <dbReference type="SAM" id="Phobius"/>
    </source>
</evidence>
<dbReference type="RefSeq" id="WP_067593706.1">
    <property type="nucleotide sequence ID" value="NZ_JABMCZ010000003.1"/>
</dbReference>
<dbReference type="EMBL" id="LWGR01000013">
    <property type="protein sequence ID" value="KZM70556.1"/>
    <property type="molecule type" value="Genomic_DNA"/>
</dbReference>
<organism evidence="2 3">
    <name type="scientific">Nocardia terpenica</name>
    <dbReference type="NCBI Taxonomy" id="455432"/>
    <lineage>
        <taxon>Bacteria</taxon>
        <taxon>Bacillati</taxon>
        <taxon>Actinomycetota</taxon>
        <taxon>Actinomycetes</taxon>
        <taxon>Mycobacteriales</taxon>
        <taxon>Nocardiaceae</taxon>
        <taxon>Nocardia</taxon>
    </lineage>
</organism>
<feature type="transmembrane region" description="Helical" evidence="1">
    <location>
        <begin position="70"/>
        <end position="91"/>
    </location>
</feature>
<dbReference type="OrthoDB" id="3689128at2"/>
<feature type="transmembrane region" description="Helical" evidence="1">
    <location>
        <begin position="97"/>
        <end position="116"/>
    </location>
</feature>
<keyword evidence="3" id="KW-1185">Reference proteome</keyword>
<dbReference type="AlphaFoldDB" id="A0A164JMV3"/>
<evidence type="ECO:0000313" key="3">
    <source>
        <dbReference type="Proteomes" id="UP000076512"/>
    </source>
</evidence>
<keyword evidence="1" id="KW-1133">Transmembrane helix</keyword>
<reference evidence="2 3" key="1">
    <citation type="submission" date="2016-04" db="EMBL/GenBank/DDBJ databases">
        <authorList>
            <person name="Evans L.H."/>
            <person name="Alamgir A."/>
            <person name="Owens N."/>
            <person name="Weber N.D."/>
            <person name="Virtaneva K."/>
            <person name="Barbian K."/>
            <person name="Babar A."/>
            <person name="Rosenke K."/>
        </authorList>
    </citation>
    <scope>NUCLEOTIDE SEQUENCE [LARGE SCALE GENOMIC DNA]</scope>
    <source>
        <strain evidence="2 3">IFM 0406</strain>
    </source>
</reference>
<keyword evidence="1" id="KW-0472">Membrane</keyword>
<dbReference type="STRING" id="455432.AWN90_38885"/>
<name>A0A164JMV3_9NOCA</name>
<dbReference type="Proteomes" id="UP000076512">
    <property type="component" value="Unassembled WGS sequence"/>
</dbReference>
<gene>
    <name evidence="2" type="ORF">AWN90_38885</name>
</gene>
<accession>A0A164JMV3</accession>
<proteinExistence type="predicted"/>